<keyword evidence="1" id="KW-0175">Coiled coil</keyword>
<keyword evidence="3" id="KW-1133">Transmembrane helix</keyword>
<keyword evidence="3" id="KW-0812">Transmembrane</keyword>
<sequence length="205" mass="24170">MNRRREQRIRIVSIGLSIIIILGIVYYFGVYKVTEKMWKQYDIEELEDELLLYKVKRNKLNTMKEEIEVHKEKNIGVMKPYNNLQKEMIELNKIFEHVSDYQFYFDDPTSDGKVVRRGITITFHASSYQSAKKIIKELYQFPYKSKLHKISINDTSSDSGIRKTKDVDVSLEITVYESITENSNVAGLQKYESQDENKDDSEDET</sequence>
<accession>A0A9D9HZD2</accession>
<gene>
    <name evidence="4" type="ORF">IAC13_04030</name>
</gene>
<evidence type="ECO:0000256" key="3">
    <source>
        <dbReference type="SAM" id="Phobius"/>
    </source>
</evidence>
<reference evidence="4" key="1">
    <citation type="submission" date="2020-10" db="EMBL/GenBank/DDBJ databases">
        <authorList>
            <person name="Gilroy R."/>
        </authorList>
    </citation>
    <scope>NUCLEOTIDE SEQUENCE</scope>
    <source>
        <strain evidence="4">E3-2379</strain>
    </source>
</reference>
<dbReference type="AlphaFoldDB" id="A0A9D9HZD2"/>
<dbReference type="Proteomes" id="UP000823618">
    <property type="component" value="Unassembled WGS sequence"/>
</dbReference>
<reference evidence="4" key="2">
    <citation type="journal article" date="2021" name="PeerJ">
        <title>Extensive microbial diversity within the chicken gut microbiome revealed by metagenomics and culture.</title>
        <authorList>
            <person name="Gilroy R."/>
            <person name="Ravi A."/>
            <person name="Getino M."/>
            <person name="Pursley I."/>
            <person name="Horton D.L."/>
            <person name="Alikhan N.F."/>
            <person name="Baker D."/>
            <person name="Gharbi K."/>
            <person name="Hall N."/>
            <person name="Watson M."/>
            <person name="Adriaenssens E.M."/>
            <person name="Foster-Nyarko E."/>
            <person name="Jarju S."/>
            <person name="Secka A."/>
            <person name="Antonio M."/>
            <person name="Oren A."/>
            <person name="Chaudhuri R.R."/>
            <person name="La Ragione R."/>
            <person name="Hildebrand F."/>
            <person name="Pallen M.J."/>
        </authorList>
    </citation>
    <scope>NUCLEOTIDE SEQUENCE</scope>
    <source>
        <strain evidence="4">E3-2379</strain>
    </source>
</reference>
<evidence type="ECO:0000313" key="5">
    <source>
        <dbReference type="Proteomes" id="UP000823618"/>
    </source>
</evidence>
<feature type="coiled-coil region" evidence="1">
    <location>
        <begin position="43"/>
        <end position="73"/>
    </location>
</feature>
<feature type="transmembrane region" description="Helical" evidence="3">
    <location>
        <begin position="12"/>
        <end position="31"/>
    </location>
</feature>
<organism evidence="4 5">
    <name type="scientific">Candidatus Scybalomonas excrementavium</name>
    <dbReference type="NCBI Taxonomy" id="2840943"/>
    <lineage>
        <taxon>Bacteria</taxon>
        <taxon>Bacillati</taxon>
        <taxon>Bacillota</taxon>
        <taxon>Clostridia</taxon>
        <taxon>Lachnospirales</taxon>
        <taxon>Lachnospiraceae</taxon>
        <taxon>Lachnospiraceae incertae sedis</taxon>
        <taxon>Candidatus Scybalomonas</taxon>
    </lineage>
</organism>
<dbReference type="EMBL" id="JADIML010000113">
    <property type="protein sequence ID" value="MBO8463080.1"/>
    <property type="molecule type" value="Genomic_DNA"/>
</dbReference>
<name>A0A9D9HZD2_9FIRM</name>
<evidence type="ECO:0000256" key="1">
    <source>
        <dbReference type="SAM" id="Coils"/>
    </source>
</evidence>
<feature type="region of interest" description="Disordered" evidence="2">
    <location>
        <begin position="186"/>
        <end position="205"/>
    </location>
</feature>
<keyword evidence="3" id="KW-0472">Membrane</keyword>
<evidence type="ECO:0000313" key="4">
    <source>
        <dbReference type="EMBL" id="MBO8463080.1"/>
    </source>
</evidence>
<comment type="caution">
    <text evidence="4">The sequence shown here is derived from an EMBL/GenBank/DDBJ whole genome shotgun (WGS) entry which is preliminary data.</text>
</comment>
<proteinExistence type="predicted"/>
<evidence type="ECO:0000256" key="2">
    <source>
        <dbReference type="SAM" id="MobiDB-lite"/>
    </source>
</evidence>
<protein>
    <submittedName>
        <fullName evidence="4">Uncharacterized protein</fullName>
    </submittedName>
</protein>